<feature type="region of interest" description="Disordered" evidence="1">
    <location>
        <begin position="58"/>
        <end position="177"/>
    </location>
</feature>
<evidence type="ECO:0000313" key="2">
    <source>
        <dbReference type="EMBL" id="KHF45156.1"/>
    </source>
</evidence>
<dbReference type="AlphaFoldDB" id="A0A837DGY9"/>
<feature type="compositionally biased region" description="Pro residues" evidence="1">
    <location>
        <begin position="98"/>
        <end position="119"/>
    </location>
</feature>
<protein>
    <submittedName>
        <fullName evidence="2">Uncharacterized protein</fullName>
    </submittedName>
</protein>
<dbReference type="Proteomes" id="UP000030848">
    <property type="component" value="Unassembled WGS sequence"/>
</dbReference>
<dbReference type="EMBL" id="JRZE01000003">
    <property type="protein sequence ID" value="KHF45156.1"/>
    <property type="molecule type" value="Genomic_DNA"/>
</dbReference>
<reference evidence="2 3" key="1">
    <citation type="submission" date="2014-10" db="EMBL/GenBank/DDBJ databases">
        <title>Genome sequence of Micropolyspora internatus JCM3315.</title>
        <authorList>
            <person name="Shin S.-K."/>
            <person name="Yi H."/>
        </authorList>
    </citation>
    <scope>NUCLEOTIDE SEQUENCE [LARGE SCALE GENOMIC DNA]</scope>
    <source>
        <strain evidence="2 3">JCM 3315</strain>
    </source>
</reference>
<feature type="compositionally biased region" description="Low complexity" evidence="1">
    <location>
        <begin position="120"/>
        <end position="130"/>
    </location>
</feature>
<dbReference type="RefSeq" id="WP_143090640.1">
    <property type="nucleotide sequence ID" value="NZ_FOWS01000002.1"/>
</dbReference>
<accession>A0A837DGY9</accession>
<organism evidence="2 3">
    <name type="scientific">Saccharomonospora viridis</name>
    <dbReference type="NCBI Taxonomy" id="1852"/>
    <lineage>
        <taxon>Bacteria</taxon>
        <taxon>Bacillati</taxon>
        <taxon>Actinomycetota</taxon>
        <taxon>Actinomycetes</taxon>
        <taxon>Pseudonocardiales</taxon>
        <taxon>Pseudonocardiaceae</taxon>
        <taxon>Saccharomonospora</taxon>
    </lineage>
</organism>
<name>A0A837DGY9_9PSEU</name>
<sequence length="177" mass="19704">MAEGRAAAVISRLGQITREMNDRRALRERNAAQHREAARERLLMQGKVAERATQHLSELNRRQKAAGGWATGKALANKDNVMGFGPEDDDSRQKEPFPGYPVPSSSVPPPVSTAPPTAPEQPAAQQPTQTRKFSRSVAPREPEPEAPKPPPPPPRPARRRREEVFDDEDFSNNSWMQ</sequence>
<evidence type="ECO:0000256" key="1">
    <source>
        <dbReference type="SAM" id="MobiDB-lite"/>
    </source>
</evidence>
<evidence type="ECO:0000313" key="3">
    <source>
        <dbReference type="Proteomes" id="UP000030848"/>
    </source>
</evidence>
<gene>
    <name evidence="2" type="ORF">MINT15_20380</name>
</gene>
<dbReference type="OrthoDB" id="3629679at2"/>
<proteinExistence type="predicted"/>
<comment type="caution">
    <text evidence="2">The sequence shown here is derived from an EMBL/GenBank/DDBJ whole genome shotgun (WGS) entry which is preliminary data.</text>
</comment>